<reference evidence="5" key="1">
    <citation type="submission" date="2017-03" db="EMBL/GenBank/DDBJ databases">
        <authorList>
            <person name="Sharma R."/>
            <person name="Thines M."/>
        </authorList>
    </citation>
    <scope>NUCLEOTIDE SEQUENCE [LARGE SCALE GENOMIC DNA]</scope>
</reference>
<dbReference type="InterPro" id="IPR012337">
    <property type="entry name" value="RNaseH-like_sf"/>
</dbReference>
<evidence type="ECO:0000256" key="1">
    <source>
        <dbReference type="ARBA" id="ARBA00022884"/>
    </source>
</evidence>
<dbReference type="InterPro" id="IPR050951">
    <property type="entry name" value="Retrovirus_Pol_polyprotein"/>
</dbReference>
<dbReference type="InterPro" id="IPR001584">
    <property type="entry name" value="Integrase_cat-core"/>
</dbReference>
<dbReference type="Gene3D" id="3.30.420.10">
    <property type="entry name" value="Ribonuclease H-like superfamily/Ribonuclease H"/>
    <property type="match status" value="1"/>
</dbReference>
<evidence type="ECO:0000313" key="4">
    <source>
        <dbReference type="EMBL" id="SLM35629.1"/>
    </source>
</evidence>
<accession>A0A1W5CY80</accession>
<protein>
    <submittedName>
        <fullName evidence="4">Gag polymerase env protein</fullName>
    </submittedName>
</protein>
<name>A0A1W5CY80_9LECA</name>
<feature type="region of interest" description="Disordered" evidence="2">
    <location>
        <begin position="1"/>
        <end position="26"/>
    </location>
</feature>
<dbReference type="SUPFAM" id="SSF53098">
    <property type="entry name" value="Ribonuclease H-like"/>
    <property type="match status" value="1"/>
</dbReference>
<dbReference type="EMBL" id="FWEW01000757">
    <property type="protein sequence ID" value="SLM35629.1"/>
    <property type="molecule type" value="Genomic_DNA"/>
</dbReference>
<keyword evidence="1" id="KW-0694">RNA-binding</keyword>
<sequence length="371" mass="41356">MDGGTTGTPAVRDLYAREASRDGDAVVRRDNVIPDINMDVGRPGHPEAQHRSIEDSAADADAMDIDNTVDDDPIGLQIEAGASDKTAEALQLVGTRTPIGAEATAYTSMSIEELKRAIRAEQSHDSLVRRVRQGLATPIEDRQNLAGPDTANAVPGTANMAMNMAATTASIWSRWQEIDDVVHYDSKVYVPQNTALCNAVISRYHDDIFAGHFGKSRPAELMRRTHDWPGAVRDNPLPVPPELWHTVTMDFITDLPLSSTYGSTTWDSILVVVDKLTKMAHYIPVRKTMSVADFIEVFIQDVVKHHGMPEVLVTDRDKLFTSEKWTSFCFHMRCRHNVSTAFHPQTDGQTERQNQSLEAYLRIFVDEQQED</sequence>
<dbReference type="AlphaFoldDB" id="A0A1W5CY80"/>
<dbReference type="GO" id="GO:0005634">
    <property type="term" value="C:nucleus"/>
    <property type="evidence" value="ECO:0007669"/>
    <property type="project" value="UniProtKB-ARBA"/>
</dbReference>
<evidence type="ECO:0000256" key="2">
    <source>
        <dbReference type="SAM" id="MobiDB-lite"/>
    </source>
</evidence>
<dbReference type="InterPro" id="IPR036397">
    <property type="entry name" value="RNaseH_sf"/>
</dbReference>
<organism evidence="4 5">
    <name type="scientific">Lasallia pustulata</name>
    <dbReference type="NCBI Taxonomy" id="136370"/>
    <lineage>
        <taxon>Eukaryota</taxon>
        <taxon>Fungi</taxon>
        <taxon>Dikarya</taxon>
        <taxon>Ascomycota</taxon>
        <taxon>Pezizomycotina</taxon>
        <taxon>Lecanoromycetes</taxon>
        <taxon>OSLEUM clade</taxon>
        <taxon>Umbilicariomycetidae</taxon>
        <taxon>Umbilicariales</taxon>
        <taxon>Umbilicariaceae</taxon>
        <taxon>Lasallia</taxon>
    </lineage>
</organism>
<dbReference type="PROSITE" id="PS50994">
    <property type="entry name" value="INTEGRASE"/>
    <property type="match status" value="1"/>
</dbReference>
<keyword evidence="5" id="KW-1185">Reference proteome</keyword>
<dbReference type="PANTHER" id="PTHR37984:SF5">
    <property type="entry name" value="PROTEIN NYNRIN-LIKE"/>
    <property type="match status" value="1"/>
</dbReference>
<dbReference type="GO" id="GO:0003723">
    <property type="term" value="F:RNA binding"/>
    <property type="evidence" value="ECO:0007669"/>
    <property type="project" value="UniProtKB-KW"/>
</dbReference>
<feature type="domain" description="Integrase catalytic" evidence="3">
    <location>
        <begin position="237"/>
        <end position="371"/>
    </location>
</feature>
<proteinExistence type="predicted"/>
<dbReference type="PANTHER" id="PTHR37984">
    <property type="entry name" value="PROTEIN CBG26694"/>
    <property type="match status" value="1"/>
</dbReference>
<evidence type="ECO:0000313" key="5">
    <source>
        <dbReference type="Proteomes" id="UP000192927"/>
    </source>
</evidence>
<evidence type="ECO:0000259" key="3">
    <source>
        <dbReference type="PROSITE" id="PS50994"/>
    </source>
</evidence>
<feature type="compositionally biased region" description="Basic and acidic residues" evidence="2">
    <location>
        <begin position="14"/>
        <end position="26"/>
    </location>
</feature>
<dbReference type="Proteomes" id="UP000192927">
    <property type="component" value="Unassembled WGS sequence"/>
</dbReference>
<dbReference type="GO" id="GO:0015074">
    <property type="term" value="P:DNA integration"/>
    <property type="evidence" value="ECO:0007669"/>
    <property type="project" value="InterPro"/>
</dbReference>